<proteinExistence type="predicted"/>
<organism evidence="2 3">
    <name type="scientific">Echria macrotheca</name>
    <dbReference type="NCBI Taxonomy" id="438768"/>
    <lineage>
        <taxon>Eukaryota</taxon>
        <taxon>Fungi</taxon>
        <taxon>Dikarya</taxon>
        <taxon>Ascomycota</taxon>
        <taxon>Pezizomycotina</taxon>
        <taxon>Sordariomycetes</taxon>
        <taxon>Sordariomycetidae</taxon>
        <taxon>Sordariales</taxon>
        <taxon>Schizotheciaceae</taxon>
        <taxon>Echria</taxon>
    </lineage>
</organism>
<gene>
    <name evidence="2" type="ORF">QBC47DRAFT_399341</name>
</gene>
<feature type="coiled-coil region" evidence="1">
    <location>
        <begin position="72"/>
        <end position="120"/>
    </location>
</feature>
<reference evidence="2" key="1">
    <citation type="submission" date="2023-06" db="EMBL/GenBank/DDBJ databases">
        <title>Genome-scale phylogeny and comparative genomics of the fungal order Sordariales.</title>
        <authorList>
            <consortium name="Lawrence Berkeley National Laboratory"/>
            <person name="Hensen N."/>
            <person name="Bonometti L."/>
            <person name="Westerberg I."/>
            <person name="Brannstrom I.O."/>
            <person name="Guillou S."/>
            <person name="Cros-Aarteil S."/>
            <person name="Calhoun S."/>
            <person name="Haridas S."/>
            <person name="Kuo A."/>
            <person name="Mondo S."/>
            <person name="Pangilinan J."/>
            <person name="Riley R."/>
            <person name="Labutti K."/>
            <person name="Andreopoulos B."/>
            <person name="Lipzen A."/>
            <person name="Chen C."/>
            <person name="Yanf M."/>
            <person name="Daum C."/>
            <person name="Ng V."/>
            <person name="Clum A."/>
            <person name="Steindorff A."/>
            <person name="Ohm R."/>
            <person name="Martin F."/>
            <person name="Silar P."/>
            <person name="Natvig D."/>
            <person name="Lalanne C."/>
            <person name="Gautier V."/>
            <person name="Ament-Velasquez S.L."/>
            <person name="Kruys A."/>
            <person name="Hutchinson M.I."/>
            <person name="Powell A.J."/>
            <person name="Barry K."/>
            <person name="Miller A.N."/>
            <person name="Grigoriev I.V."/>
            <person name="Debuchy R."/>
            <person name="Gladieux P."/>
            <person name="Thoren M.H."/>
            <person name="Johannesson H."/>
        </authorList>
    </citation>
    <scope>NUCLEOTIDE SEQUENCE</scope>
    <source>
        <strain evidence="2">PSN4</strain>
    </source>
</reference>
<evidence type="ECO:0000313" key="2">
    <source>
        <dbReference type="EMBL" id="KAK1758434.1"/>
    </source>
</evidence>
<accession>A0AAJ0BJS3</accession>
<name>A0AAJ0BJS3_9PEZI</name>
<keyword evidence="3" id="KW-1185">Reference proteome</keyword>
<comment type="caution">
    <text evidence="2">The sequence shown here is derived from an EMBL/GenBank/DDBJ whole genome shotgun (WGS) entry which is preliminary data.</text>
</comment>
<evidence type="ECO:0000256" key="1">
    <source>
        <dbReference type="SAM" id="Coils"/>
    </source>
</evidence>
<evidence type="ECO:0000313" key="3">
    <source>
        <dbReference type="Proteomes" id="UP001239445"/>
    </source>
</evidence>
<protein>
    <submittedName>
        <fullName evidence="2">Uncharacterized protein</fullName>
    </submittedName>
</protein>
<dbReference type="AlphaFoldDB" id="A0AAJ0BJS3"/>
<dbReference type="Proteomes" id="UP001239445">
    <property type="component" value="Unassembled WGS sequence"/>
</dbReference>
<dbReference type="EMBL" id="MU839829">
    <property type="protein sequence ID" value="KAK1758434.1"/>
    <property type="molecule type" value="Genomic_DNA"/>
</dbReference>
<sequence length="210" mass="24454">MDSPFSRYRSSRSEAKGRQNLIAATPDLKNDEALLLLHKTPFEHGLDDRMISTMEAEAEAELVHEEFLNHEAALLAELRDGLDERLERLQQAANEARIAAEALHRKIQKEQAAMEQHRAEKGAIWPLHLHYWWKVETRKGYNKVARDAELRHYERIRRWKHYNQERIYGEYLARLSRIQALAVAPLEEDEESAWFIWGPDGPGERAPPAS</sequence>
<keyword evidence="1" id="KW-0175">Coiled coil</keyword>